<dbReference type="EMBL" id="MHQT01000027">
    <property type="protein sequence ID" value="OHA09332.1"/>
    <property type="molecule type" value="Genomic_DNA"/>
</dbReference>
<dbReference type="STRING" id="1802281.A3A44_03450"/>
<evidence type="ECO:0000313" key="1">
    <source>
        <dbReference type="EMBL" id="OHA09332.1"/>
    </source>
</evidence>
<dbReference type="Proteomes" id="UP000178977">
    <property type="component" value="Unassembled WGS sequence"/>
</dbReference>
<dbReference type="InterPro" id="IPR000836">
    <property type="entry name" value="PRTase_dom"/>
</dbReference>
<accession>A0A1G2LET0</accession>
<sequence>MTPWDQVQTVAIPDGQPLVTVNVYSLSPHGGPTPSGLSYIQWVRCPSILRSISESQERDVEAEYFNDLPGYVWAFSELLPQHLSPEAITVAPSRRLLAAPYMEVAAQRFPGARDLSIYVHKIGETSAAESQSFDEVLESIRYTGPRQDGLQSLLIVDDMLASGRTAAAMVSRLRALGMPSGAAIAVAVALRVIR</sequence>
<dbReference type="AlphaFoldDB" id="A0A1G2LET0"/>
<evidence type="ECO:0000313" key="2">
    <source>
        <dbReference type="Proteomes" id="UP000178977"/>
    </source>
</evidence>
<dbReference type="SUPFAM" id="SSF53271">
    <property type="entry name" value="PRTase-like"/>
    <property type="match status" value="1"/>
</dbReference>
<protein>
    <recommendedName>
        <fullName evidence="3">Phosphoribosyltransferase domain-containing protein</fullName>
    </recommendedName>
</protein>
<organism evidence="1 2">
    <name type="scientific">Candidatus Sungbacteria bacterium RIFCSPLOWO2_01_FULL_60_25</name>
    <dbReference type="NCBI Taxonomy" id="1802281"/>
    <lineage>
        <taxon>Bacteria</taxon>
        <taxon>Candidatus Sungiibacteriota</taxon>
    </lineage>
</organism>
<comment type="caution">
    <text evidence="1">The sequence shown here is derived from an EMBL/GenBank/DDBJ whole genome shotgun (WGS) entry which is preliminary data.</text>
</comment>
<evidence type="ECO:0008006" key="3">
    <source>
        <dbReference type="Google" id="ProtNLM"/>
    </source>
</evidence>
<proteinExistence type="predicted"/>
<dbReference type="InterPro" id="IPR029057">
    <property type="entry name" value="PRTase-like"/>
</dbReference>
<dbReference type="CDD" id="cd06223">
    <property type="entry name" value="PRTases_typeI"/>
    <property type="match status" value="1"/>
</dbReference>
<name>A0A1G2LET0_9BACT</name>
<gene>
    <name evidence="1" type="ORF">A3A44_03450</name>
</gene>
<reference evidence="1 2" key="1">
    <citation type="journal article" date="2016" name="Nat. Commun.">
        <title>Thousands of microbial genomes shed light on interconnected biogeochemical processes in an aquifer system.</title>
        <authorList>
            <person name="Anantharaman K."/>
            <person name="Brown C.T."/>
            <person name="Hug L.A."/>
            <person name="Sharon I."/>
            <person name="Castelle C.J."/>
            <person name="Probst A.J."/>
            <person name="Thomas B.C."/>
            <person name="Singh A."/>
            <person name="Wilkins M.J."/>
            <person name="Karaoz U."/>
            <person name="Brodie E.L."/>
            <person name="Williams K.H."/>
            <person name="Hubbard S.S."/>
            <person name="Banfield J.F."/>
        </authorList>
    </citation>
    <scope>NUCLEOTIDE SEQUENCE [LARGE SCALE GENOMIC DNA]</scope>
</reference>